<feature type="non-terminal residue" evidence="1">
    <location>
        <position position="81"/>
    </location>
</feature>
<sequence>MNNDKFIELLKDVTTINDLYDKTDDMDNKQKGDIFELITYYIFKLSPVLLNGLQNIWMYKDIPDNIKSHLLLPHKDKGIDL</sequence>
<name>A0A3G5A0B9_9VIRU</name>
<protein>
    <submittedName>
        <fullName evidence="1">Uncharacterized protein</fullName>
    </submittedName>
</protein>
<evidence type="ECO:0000313" key="1">
    <source>
        <dbReference type="EMBL" id="AYV79701.1"/>
    </source>
</evidence>
<accession>A0A3G5A0B9</accession>
<reference evidence="1" key="1">
    <citation type="submission" date="2018-10" db="EMBL/GenBank/DDBJ databases">
        <title>Hidden diversity of soil giant viruses.</title>
        <authorList>
            <person name="Schulz F."/>
            <person name="Alteio L."/>
            <person name="Goudeau D."/>
            <person name="Ryan E.M."/>
            <person name="Malmstrom R.R."/>
            <person name="Blanchard J."/>
            <person name="Woyke T."/>
        </authorList>
    </citation>
    <scope>NUCLEOTIDE SEQUENCE</scope>
    <source>
        <strain evidence="1">FNV1</strain>
    </source>
</reference>
<dbReference type="EMBL" id="MK072171">
    <property type="protein sequence ID" value="AYV79701.1"/>
    <property type="molecule type" value="Genomic_DNA"/>
</dbReference>
<organism evidence="1">
    <name type="scientific">Faunusvirus sp</name>
    <dbReference type="NCBI Taxonomy" id="2487766"/>
    <lineage>
        <taxon>Viruses</taxon>
        <taxon>Varidnaviria</taxon>
        <taxon>Bamfordvirae</taxon>
        <taxon>Nucleocytoviricota</taxon>
        <taxon>Megaviricetes</taxon>
        <taxon>Imitervirales</taxon>
        <taxon>Mimiviridae</taxon>
    </lineage>
</organism>
<gene>
    <name evidence="1" type="ORF">Faunusvirus40_1</name>
</gene>
<proteinExistence type="predicted"/>